<dbReference type="Proteomes" id="UP001172911">
    <property type="component" value="Unassembled WGS sequence"/>
</dbReference>
<dbReference type="PRINTS" id="PR00260">
    <property type="entry name" value="CHEMTRNSDUCR"/>
</dbReference>
<dbReference type="PANTHER" id="PTHR32089:SF112">
    <property type="entry name" value="LYSOZYME-LIKE PROTEIN-RELATED"/>
    <property type="match status" value="1"/>
</dbReference>
<keyword evidence="5" id="KW-0472">Membrane</keyword>
<dbReference type="RefSeq" id="WP_304542885.1">
    <property type="nucleotide sequence ID" value="NZ_JARPTC010000015.1"/>
</dbReference>
<keyword evidence="4" id="KW-0175">Coiled coil</keyword>
<gene>
    <name evidence="8" type="ORF">P6N53_10595</name>
</gene>
<evidence type="ECO:0000259" key="6">
    <source>
        <dbReference type="PROSITE" id="PS50111"/>
    </source>
</evidence>
<dbReference type="SMART" id="SM00304">
    <property type="entry name" value="HAMP"/>
    <property type="match status" value="1"/>
</dbReference>
<dbReference type="InterPro" id="IPR004089">
    <property type="entry name" value="MCPsignal_dom"/>
</dbReference>
<dbReference type="Pfam" id="PF00015">
    <property type="entry name" value="MCPsignal"/>
    <property type="match status" value="1"/>
</dbReference>
<dbReference type="Pfam" id="PF12729">
    <property type="entry name" value="4HB_MCP_1"/>
    <property type="match status" value="1"/>
</dbReference>
<keyword evidence="9" id="KW-1185">Reference proteome</keyword>
<protein>
    <submittedName>
        <fullName evidence="8">Methyl-accepting chemotaxis protein</fullName>
    </submittedName>
</protein>
<accession>A0AAW7ZFV5</accession>
<dbReference type="InterPro" id="IPR003660">
    <property type="entry name" value="HAMP_dom"/>
</dbReference>
<comment type="similarity">
    <text evidence="2">Belongs to the methyl-accepting chemotaxis (MCP) protein family.</text>
</comment>
<keyword evidence="1 3" id="KW-0807">Transducer</keyword>
<dbReference type="EMBL" id="JARPTC010000015">
    <property type="protein sequence ID" value="MDO7787665.1"/>
    <property type="molecule type" value="Genomic_DNA"/>
</dbReference>
<dbReference type="GO" id="GO:0006935">
    <property type="term" value="P:chemotaxis"/>
    <property type="evidence" value="ECO:0007669"/>
    <property type="project" value="InterPro"/>
</dbReference>
<dbReference type="SUPFAM" id="SSF58104">
    <property type="entry name" value="Methyl-accepting chemotaxis protein (MCP) signaling domain"/>
    <property type="match status" value="1"/>
</dbReference>
<dbReference type="Pfam" id="PF00672">
    <property type="entry name" value="HAMP"/>
    <property type="match status" value="1"/>
</dbReference>
<proteinExistence type="inferred from homology"/>
<reference evidence="8" key="1">
    <citation type="journal article" date="2023" name="J. Hazard. Mater.">
        <title>Anaerobic biodegradation of pyrene and benzo[a]pyrene by a new sulfate-reducing Desulforamulus aquiferis strain DSA.</title>
        <authorList>
            <person name="Zhang Z."/>
            <person name="Sun J."/>
            <person name="Gong X."/>
            <person name="Wang C."/>
            <person name="Wang H."/>
        </authorList>
    </citation>
    <scope>NUCLEOTIDE SEQUENCE</scope>
    <source>
        <strain evidence="8">DSA</strain>
    </source>
</reference>
<dbReference type="PANTHER" id="PTHR32089">
    <property type="entry name" value="METHYL-ACCEPTING CHEMOTAXIS PROTEIN MCPB"/>
    <property type="match status" value="1"/>
</dbReference>
<dbReference type="GO" id="GO:0016020">
    <property type="term" value="C:membrane"/>
    <property type="evidence" value="ECO:0007669"/>
    <property type="project" value="InterPro"/>
</dbReference>
<evidence type="ECO:0000313" key="9">
    <source>
        <dbReference type="Proteomes" id="UP001172911"/>
    </source>
</evidence>
<dbReference type="CDD" id="cd11386">
    <property type="entry name" value="MCP_signal"/>
    <property type="match status" value="1"/>
</dbReference>
<evidence type="ECO:0000256" key="3">
    <source>
        <dbReference type="PROSITE-ProRule" id="PRU00284"/>
    </source>
</evidence>
<dbReference type="InterPro" id="IPR024478">
    <property type="entry name" value="HlyB_4HB_MCP"/>
</dbReference>
<dbReference type="CDD" id="cd06225">
    <property type="entry name" value="HAMP"/>
    <property type="match status" value="1"/>
</dbReference>
<reference evidence="8" key="2">
    <citation type="submission" date="2023-03" db="EMBL/GenBank/DDBJ databases">
        <authorList>
            <person name="Zhang Z."/>
        </authorList>
    </citation>
    <scope>NUCLEOTIDE SEQUENCE</scope>
    <source>
        <strain evidence="8">DSA</strain>
    </source>
</reference>
<feature type="coiled-coil region" evidence="4">
    <location>
        <begin position="236"/>
        <end position="263"/>
    </location>
</feature>
<comment type="caution">
    <text evidence="8">The sequence shown here is derived from an EMBL/GenBank/DDBJ whole genome shotgun (WGS) entry which is preliminary data.</text>
</comment>
<feature type="transmembrane region" description="Helical" evidence="5">
    <location>
        <begin position="183"/>
        <end position="201"/>
    </location>
</feature>
<keyword evidence="5" id="KW-0812">Transmembrane</keyword>
<evidence type="ECO:0000256" key="2">
    <source>
        <dbReference type="ARBA" id="ARBA00029447"/>
    </source>
</evidence>
<dbReference type="GO" id="GO:0004888">
    <property type="term" value="F:transmembrane signaling receptor activity"/>
    <property type="evidence" value="ECO:0007669"/>
    <property type="project" value="InterPro"/>
</dbReference>
<evidence type="ECO:0000256" key="1">
    <source>
        <dbReference type="ARBA" id="ARBA00023224"/>
    </source>
</evidence>
<feature type="domain" description="Methyl-accepting transducer" evidence="6">
    <location>
        <begin position="253"/>
        <end position="489"/>
    </location>
</feature>
<sequence>MRLSVGMKIGGGFLILVVLLSLITVQGVHVMNSTDKDLHSVDILYDRVTLDYQIKNSFQNVALAIRGYTTYGDAKFLDEYTANVVETKKLINERISNSSPEEQPKYEKVLLDFQEYDQSISQKMIPLLKEQKTLEATAVGSTLTPITASINQTIQERIDENRQTSEKEIQRTIDTSSKGRQTVITFSLIAILLGVISAVLITRSITESVKKIQAGIKHLAVGDFTQAIEVKTKDEIGELAASINQTREQLKNLITEITEVAQSVAAHSQQLAASAQEVTGTAEEVASTTSEVAAMAEKSLENASITAEESVKVIEVATSGGNTVMKTTDKINHIARSVDEANESIQHLGTLSAKIGNITNVITGIADQTNLLALNAAIEAARAGDQGRGFAVVADEVRKLAEQSATAAKEIGQIISQIQSGINSTISFMEQGSSDVQEGVALAHQAGIALNNIIEAINHNIVLVQEISHGAQQTSEGTQGLSASNEQVTSTIQQVASATQELANIASRLQVSIAQFRI</sequence>
<dbReference type="AlphaFoldDB" id="A0AAW7ZFV5"/>
<dbReference type="PROSITE" id="PS50885">
    <property type="entry name" value="HAMP"/>
    <property type="match status" value="1"/>
</dbReference>
<dbReference type="Gene3D" id="6.10.340.10">
    <property type="match status" value="1"/>
</dbReference>
<evidence type="ECO:0000259" key="7">
    <source>
        <dbReference type="PROSITE" id="PS50885"/>
    </source>
</evidence>
<dbReference type="SMART" id="SM00283">
    <property type="entry name" value="MA"/>
    <property type="match status" value="1"/>
</dbReference>
<evidence type="ECO:0000256" key="4">
    <source>
        <dbReference type="SAM" id="Coils"/>
    </source>
</evidence>
<dbReference type="Gene3D" id="1.10.287.950">
    <property type="entry name" value="Methyl-accepting chemotaxis protein"/>
    <property type="match status" value="1"/>
</dbReference>
<evidence type="ECO:0000313" key="8">
    <source>
        <dbReference type="EMBL" id="MDO7787665.1"/>
    </source>
</evidence>
<evidence type="ECO:0000256" key="5">
    <source>
        <dbReference type="SAM" id="Phobius"/>
    </source>
</evidence>
<name>A0AAW7ZFV5_9FIRM</name>
<feature type="domain" description="HAMP" evidence="7">
    <location>
        <begin position="203"/>
        <end position="255"/>
    </location>
</feature>
<dbReference type="PROSITE" id="PS50111">
    <property type="entry name" value="CHEMOTAXIS_TRANSDUC_2"/>
    <property type="match status" value="1"/>
</dbReference>
<dbReference type="FunFam" id="1.10.287.950:FF:000001">
    <property type="entry name" value="Methyl-accepting chemotaxis sensory transducer"/>
    <property type="match status" value="1"/>
</dbReference>
<dbReference type="GO" id="GO:0007165">
    <property type="term" value="P:signal transduction"/>
    <property type="evidence" value="ECO:0007669"/>
    <property type="project" value="UniProtKB-KW"/>
</dbReference>
<dbReference type="InterPro" id="IPR004090">
    <property type="entry name" value="Chemotax_Me-accpt_rcpt"/>
</dbReference>
<organism evidence="8 9">
    <name type="scientific">Desulforamulus aquiferis</name>
    <dbReference type="NCBI Taxonomy" id="1397668"/>
    <lineage>
        <taxon>Bacteria</taxon>
        <taxon>Bacillati</taxon>
        <taxon>Bacillota</taxon>
        <taxon>Clostridia</taxon>
        <taxon>Eubacteriales</taxon>
        <taxon>Peptococcaceae</taxon>
        <taxon>Desulforamulus</taxon>
    </lineage>
</organism>
<keyword evidence="5" id="KW-1133">Transmembrane helix</keyword>